<gene>
    <name evidence="2" type="ORF">AWB90_21135</name>
</gene>
<proteinExistence type="predicted"/>
<evidence type="ECO:0000313" key="3">
    <source>
        <dbReference type="Proteomes" id="UP000193285"/>
    </source>
</evidence>
<name>A0A1X2A6J1_9MYCO</name>
<feature type="chain" id="PRO_5039669799" evidence="1">
    <location>
        <begin position="34"/>
        <end position="160"/>
    </location>
</feature>
<keyword evidence="1" id="KW-0732">Signal</keyword>
<comment type="caution">
    <text evidence="2">The sequence shown here is derived from an EMBL/GenBank/DDBJ whole genome shotgun (WGS) entry which is preliminary data.</text>
</comment>
<dbReference type="EMBL" id="LQPN01000063">
    <property type="protein sequence ID" value="ORW41776.1"/>
    <property type="molecule type" value="Genomic_DNA"/>
</dbReference>
<reference evidence="2 3" key="1">
    <citation type="journal article" date="2015" name="Emerg. Microbes Infect.">
        <title>Characterization of 17 strains belonging to the Mycobacterium simiae complex and description of Mycobacterium paraense sp. nov.</title>
        <authorList>
            <person name="Fusco da Costa A.R."/>
            <person name="Fedrizzi T."/>
            <person name="Lopes M.L."/>
            <person name="Pecorari M."/>
            <person name="Oliveira da Costa W.L."/>
            <person name="Giacobazzi E."/>
            <person name="da Costa Bahia J.R."/>
            <person name="De Sanctis V."/>
            <person name="Batista Lima K.V."/>
            <person name="Bertorelli R."/>
            <person name="Grottola A."/>
            <person name="Fabio A."/>
            <person name="Mariottini A."/>
            <person name="Ferretti P."/>
            <person name="Di Leva F."/>
            <person name="Fregni Serpini G."/>
            <person name="Tagliazucchi S."/>
            <person name="Rumpianesi F."/>
            <person name="Jousson O."/>
            <person name="Segata N."/>
            <person name="Tortoli E."/>
        </authorList>
    </citation>
    <scope>NUCLEOTIDE SEQUENCE [LARGE SCALE GENOMIC DNA]</scope>
    <source>
        <strain evidence="2 3">IEC33</strain>
    </source>
</reference>
<feature type="signal peptide" evidence="1">
    <location>
        <begin position="1"/>
        <end position="33"/>
    </location>
</feature>
<accession>A0A1X2A6J1</accession>
<dbReference type="AlphaFoldDB" id="A0A1X2A6J1"/>
<dbReference type="Proteomes" id="UP000193285">
    <property type="component" value="Unassembled WGS sequence"/>
</dbReference>
<sequence>MHGRAERRAGRRVAAVLAAAAALVAGIPGAPSAAADFADNLRDSVLQARQGSSCGALRADPIADQTAAIAARSTDTYLDHNARVIPVSDPLPILRDLGLNAGKAKLLQGAGKSEADAIKAILITGYKELPDCSYSAYGASALPNSNLGAWFLAAVVLAGS</sequence>
<organism evidence="2 3">
    <name type="scientific">Mycobacterium paraense</name>
    <dbReference type="NCBI Taxonomy" id="767916"/>
    <lineage>
        <taxon>Bacteria</taxon>
        <taxon>Bacillati</taxon>
        <taxon>Actinomycetota</taxon>
        <taxon>Actinomycetes</taxon>
        <taxon>Mycobacteriales</taxon>
        <taxon>Mycobacteriaceae</taxon>
        <taxon>Mycobacterium</taxon>
        <taxon>Mycobacterium simiae complex</taxon>
    </lineage>
</organism>
<evidence type="ECO:0000313" key="2">
    <source>
        <dbReference type="EMBL" id="ORW41776.1"/>
    </source>
</evidence>
<evidence type="ECO:0000256" key="1">
    <source>
        <dbReference type="SAM" id="SignalP"/>
    </source>
</evidence>
<protein>
    <submittedName>
        <fullName evidence="2">Uncharacterized protein</fullName>
    </submittedName>
</protein>